<comment type="similarity">
    <text evidence="3">Belongs to the MOZART2 family.</text>
</comment>
<dbReference type="OrthoDB" id="5984157at2759"/>
<keyword evidence="5" id="KW-0206">Cytoskeleton</keyword>
<feature type="region of interest" description="Disordered" evidence="6">
    <location>
        <begin position="71"/>
        <end position="141"/>
    </location>
</feature>
<evidence type="ECO:0000313" key="8">
    <source>
        <dbReference type="Proteomes" id="UP000275408"/>
    </source>
</evidence>
<evidence type="ECO:0000313" key="7">
    <source>
        <dbReference type="EMBL" id="RMX53735.1"/>
    </source>
</evidence>
<evidence type="ECO:0000256" key="4">
    <source>
        <dbReference type="ARBA" id="ARBA00022490"/>
    </source>
</evidence>
<reference evidence="7 8" key="1">
    <citation type="journal article" date="2018" name="Sci. Rep.">
        <title>Comparative analysis of the Pocillopora damicornis genome highlights role of immune system in coral evolution.</title>
        <authorList>
            <person name="Cunning R."/>
            <person name="Bay R.A."/>
            <person name="Gillette P."/>
            <person name="Baker A.C."/>
            <person name="Traylor-Knowles N."/>
        </authorList>
    </citation>
    <scope>NUCLEOTIDE SEQUENCE [LARGE SCALE GENOMIC DNA]</scope>
    <source>
        <strain evidence="7">RSMAS</strain>
        <tissue evidence="7">Whole animal</tissue>
    </source>
</reference>
<dbReference type="Proteomes" id="UP000275408">
    <property type="component" value="Unassembled WGS sequence"/>
</dbReference>
<comment type="subcellular location">
    <subcellularLocation>
        <location evidence="2">Cytoplasm</location>
        <location evidence="2">Cytoskeleton</location>
        <location evidence="2">Microtubule organizing center</location>
        <location evidence="2">Centrosome</location>
    </subcellularLocation>
    <subcellularLocation>
        <location evidence="1">Cytoplasm</location>
        <location evidence="1">Cytoskeleton</location>
        <location evidence="1">Spindle</location>
    </subcellularLocation>
</comment>
<comment type="caution">
    <text evidence="7">The sequence shown here is derived from an EMBL/GenBank/DDBJ whole genome shotgun (WGS) entry which is preliminary data.</text>
</comment>
<dbReference type="Pfam" id="PF12926">
    <property type="entry name" value="MOZART2"/>
    <property type="match status" value="1"/>
</dbReference>
<dbReference type="EMBL" id="RCHS01001413">
    <property type="protein sequence ID" value="RMX53735.1"/>
    <property type="molecule type" value="Genomic_DNA"/>
</dbReference>
<protein>
    <submittedName>
        <fullName evidence="7">Uncharacterized protein</fullName>
    </submittedName>
</protein>
<evidence type="ECO:0000256" key="6">
    <source>
        <dbReference type="SAM" id="MobiDB-lite"/>
    </source>
</evidence>
<dbReference type="PANTHER" id="PTHR28578:SF2">
    <property type="entry name" value="MITOTIC-SPINDLE ORGANIZING PROTEIN 2"/>
    <property type="match status" value="1"/>
</dbReference>
<accession>A0A3M6UJC5</accession>
<dbReference type="AlphaFoldDB" id="A0A3M6UJC5"/>
<sequence length="141" mass="14959">MSRSQSSPDIYKVSVTRTSSKSLDEELLELCNLSGVTLDPDVFKILLDLIKLNVPPPSLVTVLKQVASTKGYRNEGHPALSAKSSTGSTSSAGSASSYESLQSSQSTIASGSSLGSTQSPRLERIPISSRLREMKANAMPQ</sequence>
<gene>
    <name evidence="7" type="ORF">pdam_00000314</name>
</gene>
<proteinExistence type="inferred from homology"/>
<organism evidence="7 8">
    <name type="scientific">Pocillopora damicornis</name>
    <name type="common">Cauliflower coral</name>
    <name type="synonym">Millepora damicornis</name>
    <dbReference type="NCBI Taxonomy" id="46731"/>
    <lineage>
        <taxon>Eukaryota</taxon>
        <taxon>Metazoa</taxon>
        <taxon>Cnidaria</taxon>
        <taxon>Anthozoa</taxon>
        <taxon>Hexacorallia</taxon>
        <taxon>Scleractinia</taxon>
        <taxon>Astrocoeniina</taxon>
        <taxon>Pocilloporidae</taxon>
        <taxon>Pocillopora</taxon>
    </lineage>
</organism>
<keyword evidence="8" id="KW-1185">Reference proteome</keyword>
<evidence type="ECO:0000256" key="3">
    <source>
        <dbReference type="ARBA" id="ARBA00007286"/>
    </source>
</evidence>
<evidence type="ECO:0000256" key="1">
    <source>
        <dbReference type="ARBA" id="ARBA00004186"/>
    </source>
</evidence>
<dbReference type="InterPro" id="IPR024332">
    <property type="entry name" value="MOZART2"/>
</dbReference>
<evidence type="ECO:0000256" key="2">
    <source>
        <dbReference type="ARBA" id="ARBA00004300"/>
    </source>
</evidence>
<feature type="compositionally biased region" description="Low complexity" evidence="6">
    <location>
        <begin position="79"/>
        <end position="117"/>
    </location>
</feature>
<dbReference type="PANTHER" id="PTHR28578">
    <property type="entry name" value="MITOTIC-SPINDLE ORGANIZING PROTEIN 2A-RELATED"/>
    <property type="match status" value="1"/>
</dbReference>
<dbReference type="GO" id="GO:0005819">
    <property type="term" value="C:spindle"/>
    <property type="evidence" value="ECO:0007669"/>
    <property type="project" value="UniProtKB-SubCell"/>
</dbReference>
<name>A0A3M6UJC5_POCDA</name>
<evidence type="ECO:0000256" key="5">
    <source>
        <dbReference type="ARBA" id="ARBA00023212"/>
    </source>
</evidence>
<keyword evidence="4" id="KW-0963">Cytoplasm</keyword>
<dbReference type="OMA" id="TIKVTHG"/>
<dbReference type="GO" id="GO:0005813">
    <property type="term" value="C:centrosome"/>
    <property type="evidence" value="ECO:0007669"/>
    <property type="project" value="UniProtKB-SubCell"/>
</dbReference>